<evidence type="ECO:0000313" key="2">
    <source>
        <dbReference type="Proteomes" id="UP000226420"/>
    </source>
</evidence>
<reference evidence="1 2" key="1">
    <citation type="submission" date="2016-10" db="EMBL/GenBank/DDBJ databases">
        <authorList>
            <person name="Varghese N."/>
            <person name="Submissions S."/>
        </authorList>
    </citation>
    <scope>NUCLEOTIDE SEQUENCE [LARGE SCALE GENOMIC DNA]</scope>
    <source>
        <strain evidence="1 2">DSM 5563</strain>
    </source>
</reference>
<organism evidence="1 2">
    <name type="scientific">Pragia fontium DSM 5563 = ATCC 49100</name>
    <dbReference type="NCBI Taxonomy" id="1122977"/>
    <lineage>
        <taxon>Bacteria</taxon>
        <taxon>Pseudomonadati</taxon>
        <taxon>Pseudomonadota</taxon>
        <taxon>Gammaproteobacteria</taxon>
        <taxon>Enterobacterales</taxon>
        <taxon>Budviciaceae</taxon>
        <taxon>Pragia</taxon>
    </lineage>
</organism>
<name>A0AAJ5BGA7_9GAMM</name>
<proteinExistence type="predicted"/>
<dbReference type="Proteomes" id="UP000226420">
    <property type="component" value="Unassembled WGS sequence"/>
</dbReference>
<dbReference type="EMBL" id="FOLW01000002">
    <property type="protein sequence ID" value="SFC33757.1"/>
    <property type="molecule type" value="Genomic_DNA"/>
</dbReference>
<dbReference type="AlphaFoldDB" id="A0AAJ5BGA7"/>
<accession>A0AAJ5BGA7</accession>
<protein>
    <submittedName>
        <fullName evidence="1">Uncharacterized protein</fullName>
    </submittedName>
</protein>
<evidence type="ECO:0000313" key="1">
    <source>
        <dbReference type="EMBL" id="SFC33757.1"/>
    </source>
</evidence>
<sequence length="182" mass="20494">MLITVSHSMSLKKIMMNFKTKLIIACATATIMGVGTAYFIDRSFSDPIMCETNTTSELALYPPKVNLSIKSRLYISNRNGDGTGYFTLKGQAISNGEEFNIDRIINGTTSTVDRKTFLISATQIIKNADDNLPPELEKRILSRSSYKLGDYNSYEIRKADSNGYFLYGSDTRTYYCKKTKNH</sequence>
<gene>
    <name evidence="1" type="ORF">SAMN02745723_102114</name>
</gene>
<comment type="caution">
    <text evidence="1">The sequence shown here is derived from an EMBL/GenBank/DDBJ whole genome shotgun (WGS) entry which is preliminary data.</text>
</comment>